<evidence type="ECO:0000313" key="4">
    <source>
        <dbReference type="Proteomes" id="UP001482620"/>
    </source>
</evidence>
<protein>
    <recommendedName>
        <fullName evidence="5">Secreted protein</fullName>
    </recommendedName>
</protein>
<proteinExistence type="predicted"/>
<feature type="signal peptide" evidence="2">
    <location>
        <begin position="1"/>
        <end position="22"/>
    </location>
</feature>
<evidence type="ECO:0000313" key="3">
    <source>
        <dbReference type="EMBL" id="MEQ2254229.1"/>
    </source>
</evidence>
<organism evidence="3 4">
    <name type="scientific">Ilyodon furcidens</name>
    <name type="common">goldbreast splitfin</name>
    <dbReference type="NCBI Taxonomy" id="33524"/>
    <lineage>
        <taxon>Eukaryota</taxon>
        <taxon>Metazoa</taxon>
        <taxon>Chordata</taxon>
        <taxon>Craniata</taxon>
        <taxon>Vertebrata</taxon>
        <taxon>Euteleostomi</taxon>
        <taxon>Actinopterygii</taxon>
        <taxon>Neopterygii</taxon>
        <taxon>Teleostei</taxon>
        <taxon>Neoteleostei</taxon>
        <taxon>Acanthomorphata</taxon>
        <taxon>Ovalentaria</taxon>
        <taxon>Atherinomorphae</taxon>
        <taxon>Cyprinodontiformes</taxon>
        <taxon>Goodeidae</taxon>
        <taxon>Ilyodon</taxon>
    </lineage>
</organism>
<evidence type="ECO:0000256" key="2">
    <source>
        <dbReference type="SAM" id="SignalP"/>
    </source>
</evidence>
<evidence type="ECO:0008006" key="5">
    <source>
        <dbReference type="Google" id="ProtNLM"/>
    </source>
</evidence>
<gene>
    <name evidence="3" type="ORF">ILYODFUR_001573</name>
</gene>
<feature type="chain" id="PRO_5046285043" description="Secreted protein" evidence="2">
    <location>
        <begin position="23"/>
        <end position="114"/>
    </location>
</feature>
<name>A0ABV0VAW5_9TELE</name>
<dbReference type="EMBL" id="JAHRIQ010104337">
    <property type="protein sequence ID" value="MEQ2254229.1"/>
    <property type="molecule type" value="Genomic_DNA"/>
</dbReference>
<keyword evidence="4" id="KW-1185">Reference proteome</keyword>
<feature type="region of interest" description="Disordered" evidence="1">
    <location>
        <begin position="59"/>
        <end position="114"/>
    </location>
</feature>
<accession>A0ABV0VAW5</accession>
<keyword evidence="2" id="KW-0732">Signal</keyword>
<reference evidence="3 4" key="1">
    <citation type="submission" date="2021-06" db="EMBL/GenBank/DDBJ databases">
        <authorList>
            <person name="Palmer J.M."/>
        </authorList>
    </citation>
    <scope>NUCLEOTIDE SEQUENCE [LARGE SCALE GENOMIC DNA]</scope>
    <source>
        <strain evidence="4">if_2019</strain>
        <tissue evidence="3">Muscle</tissue>
    </source>
</reference>
<comment type="caution">
    <text evidence="3">The sequence shown here is derived from an EMBL/GenBank/DDBJ whole genome shotgun (WGS) entry which is preliminary data.</text>
</comment>
<dbReference type="Proteomes" id="UP001482620">
    <property type="component" value="Unassembled WGS sequence"/>
</dbReference>
<evidence type="ECO:0000256" key="1">
    <source>
        <dbReference type="SAM" id="MobiDB-lite"/>
    </source>
</evidence>
<sequence>MSALLSPVLLLLLSLWSAGSLGCSDPPHTALCLRSPTSTPSSSFLRTRKRLVLLITPSRRIGSGRARRGDRQGGQGTRGGVRPRSDRPAAVPVGERWAPPPPGITARRWAVEPD</sequence>